<gene>
    <name evidence="9" type="ORF">E0L93_12330</name>
</gene>
<feature type="domain" description="ABC transmembrane type-1" evidence="8">
    <location>
        <begin position="73"/>
        <end position="262"/>
    </location>
</feature>
<proteinExistence type="inferred from homology"/>
<dbReference type="OrthoDB" id="3521657at2"/>
<keyword evidence="3" id="KW-1003">Cell membrane</keyword>
<keyword evidence="2 7" id="KW-0813">Transport</keyword>
<comment type="subcellular location">
    <subcellularLocation>
        <location evidence="1 7">Cell membrane</location>
        <topology evidence="1 7">Multi-pass membrane protein</topology>
    </subcellularLocation>
</comment>
<organism evidence="9 10">
    <name type="scientific">Rubrobacter taiwanensis</name>
    <dbReference type="NCBI Taxonomy" id="185139"/>
    <lineage>
        <taxon>Bacteria</taxon>
        <taxon>Bacillati</taxon>
        <taxon>Actinomycetota</taxon>
        <taxon>Rubrobacteria</taxon>
        <taxon>Rubrobacterales</taxon>
        <taxon>Rubrobacteraceae</taxon>
        <taxon>Rubrobacter</taxon>
    </lineage>
</organism>
<dbReference type="PROSITE" id="PS50928">
    <property type="entry name" value="ABC_TM1"/>
    <property type="match status" value="1"/>
</dbReference>
<dbReference type="SUPFAM" id="SSF161098">
    <property type="entry name" value="MetI-like"/>
    <property type="match status" value="1"/>
</dbReference>
<evidence type="ECO:0000256" key="2">
    <source>
        <dbReference type="ARBA" id="ARBA00022448"/>
    </source>
</evidence>
<feature type="transmembrane region" description="Helical" evidence="7">
    <location>
        <begin position="183"/>
        <end position="204"/>
    </location>
</feature>
<keyword evidence="4 7" id="KW-0812">Transmembrane</keyword>
<evidence type="ECO:0000256" key="5">
    <source>
        <dbReference type="ARBA" id="ARBA00022989"/>
    </source>
</evidence>
<evidence type="ECO:0000313" key="10">
    <source>
        <dbReference type="Proteomes" id="UP000295244"/>
    </source>
</evidence>
<dbReference type="Gene3D" id="1.10.3720.10">
    <property type="entry name" value="MetI-like"/>
    <property type="match status" value="1"/>
</dbReference>
<dbReference type="CDD" id="cd06261">
    <property type="entry name" value="TM_PBP2"/>
    <property type="match status" value="1"/>
</dbReference>
<dbReference type="EMBL" id="SKBU01000023">
    <property type="protein sequence ID" value="TCJ15605.1"/>
    <property type="molecule type" value="Genomic_DNA"/>
</dbReference>
<feature type="transmembrane region" description="Helical" evidence="7">
    <location>
        <begin position="141"/>
        <end position="162"/>
    </location>
</feature>
<evidence type="ECO:0000259" key="8">
    <source>
        <dbReference type="PROSITE" id="PS50928"/>
    </source>
</evidence>
<sequence length="277" mass="31109">MSHKLRTRFWQVLGNAFLLFAVFLTVMPYIYMVTSSFKPGSELFSIPVRIFPESLYLGNYELLLRETDFVRWFLNSVFVSAARTALSIVISIMAGYAFAKFAFRFKGVLFVLVIAMLTLPIYVLIVPLYTMMITFGWTDTYIALILPVAAQAIGVFLARQYLLSIPDEMLDAARIDGAGEWTVFWRIILPLSKPVIAVLGILFFTTTWNDFVWPLVVLTESRMFTVSLGLPTLLGPYSQEYGAILAGSFLSTLPIAAVFLVMQRRFVEAITAGAIKG</sequence>
<accession>A0A4R1BEL6</accession>
<reference evidence="9 10" key="1">
    <citation type="submission" date="2019-03" db="EMBL/GenBank/DDBJ databases">
        <title>Whole genome sequence of a novel Rubrobacter taiwanensis strain, isolated from Yellowstone National Park.</title>
        <authorList>
            <person name="Freed S."/>
            <person name="Ramaley R.F."/>
            <person name="Kyndt J.A."/>
        </authorList>
    </citation>
    <scope>NUCLEOTIDE SEQUENCE [LARGE SCALE GENOMIC DNA]</scope>
    <source>
        <strain evidence="9 10">Yellowstone</strain>
    </source>
</reference>
<evidence type="ECO:0000256" key="3">
    <source>
        <dbReference type="ARBA" id="ARBA00022475"/>
    </source>
</evidence>
<comment type="similarity">
    <text evidence="7">Belongs to the binding-protein-dependent transport system permease family.</text>
</comment>
<evidence type="ECO:0000313" key="9">
    <source>
        <dbReference type="EMBL" id="TCJ15605.1"/>
    </source>
</evidence>
<keyword evidence="10" id="KW-1185">Reference proteome</keyword>
<name>A0A4R1BEL6_9ACTN</name>
<feature type="transmembrane region" description="Helical" evidence="7">
    <location>
        <begin position="108"/>
        <end position="129"/>
    </location>
</feature>
<feature type="transmembrane region" description="Helical" evidence="7">
    <location>
        <begin position="12"/>
        <end position="31"/>
    </location>
</feature>
<evidence type="ECO:0000256" key="4">
    <source>
        <dbReference type="ARBA" id="ARBA00022692"/>
    </source>
</evidence>
<dbReference type="Pfam" id="PF00528">
    <property type="entry name" value="BPD_transp_1"/>
    <property type="match status" value="1"/>
</dbReference>
<feature type="transmembrane region" description="Helical" evidence="7">
    <location>
        <begin position="72"/>
        <end position="96"/>
    </location>
</feature>
<dbReference type="RefSeq" id="WP_132692369.1">
    <property type="nucleotide sequence ID" value="NZ_SKBU01000023.1"/>
</dbReference>
<dbReference type="GO" id="GO:0055085">
    <property type="term" value="P:transmembrane transport"/>
    <property type="evidence" value="ECO:0007669"/>
    <property type="project" value="InterPro"/>
</dbReference>
<comment type="caution">
    <text evidence="9">The sequence shown here is derived from an EMBL/GenBank/DDBJ whole genome shotgun (WGS) entry which is preliminary data.</text>
</comment>
<dbReference type="GO" id="GO:0005886">
    <property type="term" value="C:plasma membrane"/>
    <property type="evidence" value="ECO:0007669"/>
    <property type="project" value="UniProtKB-SubCell"/>
</dbReference>
<evidence type="ECO:0000256" key="6">
    <source>
        <dbReference type="ARBA" id="ARBA00023136"/>
    </source>
</evidence>
<evidence type="ECO:0000256" key="1">
    <source>
        <dbReference type="ARBA" id="ARBA00004651"/>
    </source>
</evidence>
<keyword evidence="5 7" id="KW-1133">Transmembrane helix</keyword>
<dbReference type="AlphaFoldDB" id="A0A4R1BEL6"/>
<keyword evidence="6 7" id="KW-0472">Membrane</keyword>
<dbReference type="InterPro" id="IPR000515">
    <property type="entry name" value="MetI-like"/>
</dbReference>
<dbReference type="InterPro" id="IPR035906">
    <property type="entry name" value="MetI-like_sf"/>
</dbReference>
<dbReference type="PANTHER" id="PTHR43744:SF8">
    <property type="entry name" value="SN-GLYCEROL-3-PHOSPHATE TRANSPORT SYSTEM PERMEASE PROTEIN UGPE"/>
    <property type="match status" value="1"/>
</dbReference>
<protein>
    <submittedName>
        <fullName evidence="9">Carbohydrate ABC transporter permease</fullName>
    </submittedName>
</protein>
<evidence type="ECO:0000256" key="7">
    <source>
        <dbReference type="RuleBase" id="RU363032"/>
    </source>
</evidence>
<dbReference type="PANTHER" id="PTHR43744">
    <property type="entry name" value="ABC TRANSPORTER PERMEASE PROTEIN MG189-RELATED-RELATED"/>
    <property type="match status" value="1"/>
</dbReference>
<feature type="transmembrane region" description="Helical" evidence="7">
    <location>
        <begin position="241"/>
        <end position="262"/>
    </location>
</feature>
<dbReference type="Proteomes" id="UP000295244">
    <property type="component" value="Unassembled WGS sequence"/>
</dbReference>